<comment type="caution">
    <text evidence="9">The sequence shown here is derived from an EMBL/GenBank/DDBJ whole genome shotgun (WGS) entry which is preliminary data.</text>
</comment>
<evidence type="ECO:0000259" key="7">
    <source>
        <dbReference type="PROSITE" id="PS50856"/>
    </source>
</evidence>
<dbReference type="Proteomes" id="UP000197619">
    <property type="component" value="Unassembled WGS sequence"/>
</dbReference>
<reference evidence="9 10" key="1">
    <citation type="submission" date="2017-05" db="EMBL/GenBank/DDBJ databases">
        <title>Genome of assembly of the Bengalese finch, Lonchura striata domestica.</title>
        <authorList>
            <person name="Colquitt B.M."/>
            <person name="Brainard M.S."/>
        </authorList>
    </citation>
    <scope>NUCLEOTIDE SEQUENCE [LARGE SCALE GENOMIC DNA]</scope>
    <source>
        <strain evidence="9">White83orange57</strain>
    </source>
</reference>
<evidence type="ECO:0000256" key="2">
    <source>
        <dbReference type="ARBA" id="ARBA00022692"/>
    </source>
</evidence>
<dbReference type="Pfam" id="PF06119">
    <property type="entry name" value="NIDO"/>
    <property type="match status" value="1"/>
</dbReference>
<dbReference type="GO" id="GO:0007160">
    <property type="term" value="P:cell-matrix adhesion"/>
    <property type="evidence" value="ECO:0007669"/>
    <property type="project" value="InterPro"/>
</dbReference>
<keyword evidence="4" id="KW-0472">Membrane</keyword>
<comment type="subcellular location">
    <subcellularLocation>
        <location evidence="1">Membrane</location>
    </subcellularLocation>
</comment>
<keyword evidence="2" id="KW-0812">Transmembrane</keyword>
<feature type="region of interest" description="Disordered" evidence="6">
    <location>
        <begin position="267"/>
        <end position="298"/>
    </location>
</feature>
<dbReference type="InterPro" id="IPR051495">
    <property type="entry name" value="Epithelial_Barrier/Signaling"/>
</dbReference>
<evidence type="ECO:0000256" key="1">
    <source>
        <dbReference type="ARBA" id="ARBA00004370"/>
    </source>
</evidence>
<keyword evidence="3" id="KW-1133">Transmembrane helix</keyword>
<evidence type="ECO:0000313" key="9">
    <source>
        <dbReference type="EMBL" id="OWK62248.1"/>
    </source>
</evidence>
<proteinExistence type="predicted"/>
<sequence length="298" mass="34458">MIAVFWDNADFSRGVGTTFYQEFSTLNTAKPPFVRDVEAKVRRYLRSSYSAAWTLKITWEKAPVHAARTDTQKTITYQAVLTTDGFRSYILMLYQDGGMQWDYTRLTSTNVLIGYTSGDGFYHNDDLIKRPPAAKYRPDQFRGYNTDLRGLWIYKLESRVGNNYRLKCLAWTGQQQEPRAWSQGLPTCPCSLQQGQQDPRFKSSRHGAGVRCLYDSQSQLLEGRQERYWRPSRQASPSRDQELKLYDWCCNRAGSAHLCARYSEKRPKIGCDGYQSPSMDSSEEAENDSDEQRDEEDK</sequence>
<accession>A0A218V8T9</accession>
<dbReference type="InterPro" id="IPR003886">
    <property type="entry name" value="NIDO_dom"/>
</dbReference>
<gene>
    <name evidence="9" type="primary">MUC4</name>
    <name evidence="9" type="ORF">RLOC_00003741</name>
</gene>
<evidence type="ECO:0000256" key="4">
    <source>
        <dbReference type="ARBA" id="ARBA00023136"/>
    </source>
</evidence>
<evidence type="ECO:0000256" key="3">
    <source>
        <dbReference type="ARBA" id="ARBA00022989"/>
    </source>
</evidence>
<evidence type="ECO:0000259" key="8">
    <source>
        <dbReference type="PROSITE" id="PS51220"/>
    </source>
</evidence>
<dbReference type="SMART" id="SM00723">
    <property type="entry name" value="AMOP"/>
    <property type="match status" value="1"/>
</dbReference>
<dbReference type="PANTHER" id="PTHR13802">
    <property type="entry name" value="MUCIN 4-RELATED"/>
    <property type="match status" value="1"/>
</dbReference>
<dbReference type="SMART" id="SM00539">
    <property type="entry name" value="NIDO"/>
    <property type="match status" value="1"/>
</dbReference>
<feature type="domain" description="AMOP" evidence="7">
    <location>
        <begin position="160"/>
        <end position="298"/>
    </location>
</feature>
<keyword evidence="10" id="KW-1185">Reference proteome</keyword>
<dbReference type="PROSITE" id="PS50856">
    <property type="entry name" value="AMOP"/>
    <property type="match status" value="1"/>
</dbReference>
<dbReference type="GO" id="GO:0005176">
    <property type="term" value="F:ErbB-2 class receptor binding"/>
    <property type="evidence" value="ECO:0007669"/>
    <property type="project" value="TreeGrafter"/>
</dbReference>
<protein>
    <submittedName>
        <fullName evidence="9">Mucin-4</fullName>
    </submittedName>
</protein>
<feature type="domain" description="NIDO" evidence="8">
    <location>
        <begin position="4"/>
        <end position="159"/>
    </location>
</feature>
<organism evidence="9 10">
    <name type="scientific">Lonchura striata</name>
    <name type="common">white-rumped munia</name>
    <dbReference type="NCBI Taxonomy" id="40157"/>
    <lineage>
        <taxon>Eukaryota</taxon>
        <taxon>Metazoa</taxon>
        <taxon>Chordata</taxon>
        <taxon>Craniata</taxon>
        <taxon>Vertebrata</taxon>
        <taxon>Euteleostomi</taxon>
        <taxon>Archelosauria</taxon>
        <taxon>Archosauria</taxon>
        <taxon>Dinosauria</taxon>
        <taxon>Saurischia</taxon>
        <taxon>Theropoda</taxon>
        <taxon>Coelurosauria</taxon>
        <taxon>Aves</taxon>
        <taxon>Neognathae</taxon>
        <taxon>Neoaves</taxon>
        <taxon>Telluraves</taxon>
        <taxon>Australaves</taxon>
        <taxon>Passeriformes</taxon>
        <taxon>Passeroidea</taxon>
        <taxon>Estrildidae</taxon>
        <taxon>Estrildinae</taxon>
        <taxon>Lonchura</taxon>
    </lineage>
</organism>
<dbReference type="EMBL" id="MUZQ01000029">
    <property type="protein sequence ID" value="OWK62248.1"/>
    <property type="molecule type" value="Genomic_DNA"/>
</dbReference>
<keyword evidence="5" id="KW-1015">Disulfide bond</keyword>
<dbReference type="PANTHER" id="PTHR13802:SF52">
    <property type="entry name" value="MUCIN-4"/>
    <property type="match status" value="1"/>
</dbReference>
<evidence type="ECO:0000313" key="10">
    <source>
        <dbReference type="Proteomes" id="UP000197619"/>
    </source>
</evidence>
<name>A0A218V8T9_9PASE</name>
<evidence type="ECO:0000256" key="5">
    <source>
        <dbReference type="ARBA" id="ARBA00023157"/>
    </source>
</evidence>
<feature type="compositionally biased region" description="Acidic residues" evidence="6">
    <location>
        <begin position="281"/>
        <end position="298"/>
    </location>
</feature>
<dbReference type="AlphaFoldDB" id="A0A218V8T9"/>
<dbReference type="GO" id="GO:0016020">
    <property type="term" value="C:membrane"/>
    <property type="evidence" value="ECO:0007669"/>
    <property type="project" value="UniProtKB-SubCell"/>
</dbReference>
<dbReference type="InterPro" id="IPR005533">
    <property type="entry name" value="AMOP_dom"/>
</dbReference>
<dbReference type="PROSITE" id="PS51220">
    <property type="entry name" value="NIDO"/>
    <property type="match status" value="1"/>
</dbReference>
<evidence type="ECO:0000256" key="6">
    <source>
        <dbReference type="SAM" id="MobiDB-lite"/>
    </source>
</evidence>